<evidence type="ECO:0000256" key="7">
    <source>
        <dbReference type="SAM" id="Phobius"/>
    </source>
</evidence>
<dbReference type="Proteomes" id="UP001314681">
    <property type="component" value="Unassembled WGS sequence"/>
</dbReference>
<keyword evidence="2" id="KW-1003">Cell membrane</keyword>
<dbReference type="EMBL" id="JAHQCX010000004">
    <property type="protein sequence ID" value="MBU9725847.1"/>
    <property type="molecule type" value="Genomic_DNA"/>
</dbReference>
<dbReference type="InterPro" id="IPR050250">
    <property type="entry name" value="Macrolide_Exporter_MacB"/>
</dbReference>
<organism evidence="10 11">
    <name type="scientific">Diplocloster modestus</name>
    <dbReference type="NCBI Taxonomy" id="2850322"/>
    <lineage>
        <taxon>Bacteria</taxon>
        <taxon>Bacillati</taxon>
        <taxon>Bacillota</taxon>
        <taxon>Clostridia</taxon>
        <taxon>Lachnospirales</taxon>
        <taxon>Lachnospiraceae</taxon>
        <taxon>Diplocloster</taxon>
    </lineage>
</organism>
<feature type="transmembrane region" description="Helical" evidence="7">
    <location>
        <begin position="379"/>
        <end position="403"/>
    </location>
</feature>
<feature type="transmembrane region" description="Helical" evidence="7">
    <location>
        <begin position="429"/>
        <end position="451"/>
    </location>
</feature>
<dbReference type="PANTHER" id="PTHR30572">
    <property type="entry name" value="MEMBRANE COMPONENT OF TRANSPORTER-RELATED"/>
    <property type="match status" value="1"/>
</dbReference>
<gene>
    <name evidence="10" type="ORF">KTH90_07450</name>
</gene>
<keyword evidence="3 7" id="KW-0812">Transmembrane</keyword>
<comment type="similarity">
    <text evidence="6">Belongs to the ABC-4 integral membrane protein family.</text>
</comment>
<dbReference type="InterPro" id="IPR003838">
    <property type="entry name" value="ABC3_permease_C"/>
</dbReference>
<name>A0ABS6K5Q9_9FIRM</name>
<comment type="caution">
    <text evidence="10">The sequence shown here is derived from an EMBL/GenBank/DDBJ whole genome shotgun (WGS) entry which is preliminary data.</text>
</comment>
<evidence type="ECO:0000313" key="11">
    <source>
        <dbReference type="Proteomes" id="UP001314681"/>
    </source>
</evidence>
<comment type="subcellular location">
    <subcellularLocation>
        <location evidence="1">Cell membrane</location>
        <topology evidence="1">Multi-pass membrane protein</topology>
    </subcellularLocation>
</comment>
<evidence type="ECO:0000256" key="6">
    <source>
        <dbReference type="ARBA" id="ARBA00038076"/>
    </source>
</evidence>
<sequence length="465" mass="50611">MKLLDLIKMSISNLWRRKLRTILTILGVIIGTASIVVMISLGIGLNKSMIDSVEESGGLTTINVSSGGGGDMMYYGGGMAVAVDSSSSSSSSNEPVYLTDEMIEQLKQLPHVTVCSPVLSTSVLAKQGAYESWLQIQGMDLDALERMNYPLAEGTMPEPGSSELKFVFGNMVIQDFYNPKSNSGGYWQTGELPDVDLINQPLFLIFDTDAYYQSQDPQSGIAPPKKYMGQGVGLLEGGPEDWKQYSYSTYCDIEALKKQLQKVFKGKVIPGQPTTASGKPRKELVYNSAYVQIDEMDNVMDVQKQIQALGLQASSEVEWLEQAQKQYRSIQAVLGGIGAVSLFVAAIGIANTMMMSIYERTKEIGIIKVLGCNMKNIRTMFLMEAGFIGLIGGFLGNLLSMLISKIINYVVVAMQGADMAGTTSYIPPWLMLVSLVFAVLVGMLAGFFPALRAMKLSPLAAIRTE</sequence>
<feature type="domain" description="ABC3 transporter permease C-terminal" evidence="8">
    <location>
        <begin position="337"/>
        <end position="458"/>
    </location>
</feature>
<evidence type="ECO:0000259" key="8">
    <source>
        <dbReference type="Pfam" id="PF02687"/>
    </source>
</evidence>
<reference evidence="10 11" key="1">
    <citation type="submission" date="2021-06" db="EMBL/GenBank/DDBJ databases">
        <title>Description of novel taxa of the family Lachnospiraceae.</title>
        <authorList>
            <person name="Chaplin A.V."/>
            <person name="Sokolova S.R."/>
            <person name="Pikina A.P."/>
            <person name="Korzhanova M."/>
            <person name="Belova V."/>
            <person name="Korostin D."/>
            <person name="Efimov B.A."/>
        </authorList>
    </citation>
    <scope>NUCLEOTIDE SEQUENCE [LARGE SCALE GENOMIC DNA]</scope>
    <source>
        <strain evidence="10 11">ASD4241</strain>
    </source>
</reference>
<evidence type="ECO:0000256" key="4">
    <source>
        <dbReference type="ARBA" id="ARBA00022989"/>
    </source>
</evidence>
<keyword evidence="5 7" id="KW-0472">Membrane</keyword>
<evidence type="ECO:0000256" key="1">
    <source>
        <dbReference type="ARBA" id="ARBA00004651"/>
    </source>
</evidence>
<evidence type="ECO:0000256" key="5">
    <source>
        <dbReference type="ARBA" id="ARBA00023136"/>
    </source>
</evidence>
<dbReference type="Pfam" id="PF12704">
    <property type="entry name" value="MacB_PCD"/>
    <property type="match status" value="1"/>
</dbReference>
<protein>
    <submittedName>
        <fullName evidence="10">ABC transporter permease</fullName>
    </submittedName>
</protein>
<keyword evidence="11" id="KW-1185">Reference proteome</keyword>
<evidence type="ECO:0000259" key="9">
    <source>
        <dbReference type="Pfam" id="PF12704"/>
    </source>
</evidence>
<feature type="transmembrane region" description="Helical" evidence="7">
    <location>
        <begin position="332"/>
        <end position="358"/>
    </location>
</feature>
<accession>A0ABS6K5Q9</accession>
<proteinExistence type="inferred from homology"/>
<evidence type="ECO:0000313" key="10">
    <source>
        <dbReference type="EMBL" id="MBU9725847.1"/>
    </source>
</evidence>
<evidence type="ECO:0000256" key="2">
    <source>
        <dbReference type="ARBA" id="ARBA00022475"/>
    </source>
</evidence>
<keyword evidence="4 7" id="KW-1133">Transmembrane helix</keyword>
<feature type="transmembrane region" description="Helical" evidence="7">
    <location>
        <begin position="21"/>
        <end position="45"/>
    </location>
</feature>
<dbReference type="RefSeq" id="WP_158350061.1">
    <property type="nucleotide sequence ID" value="NZ_JAHQCX010000004.1"/>
</dbReference>
<dbReference type="PANTHER" id="PTHR30572:SF4">
    <property type="entry name" value="ABC TRANSPORTER PERMEASE YTRF"/>
    <property type="match status" value="1"/>
</dbReference>
<dbReference type="Pfam" id="PF02687">
    <property type="entry name" value="FtsX"/>
    <property type="match status" value="1"/>
</dbReference>
<evidence type="ECO:0000256" key="3">
    <source>
        <dbReference type="ARBA" id="ARBA00022692"/>
    </source>
</evidence>
<feature type="domain" description="MacB-like periplasmic core" evidence="9">
    <location>
        <begin position="21"/>
        <end position="158"/>
    </location>
</feature>
<dbReference type="InterPro" id="IPR025857">
    <property type="entry name" value="MacB_PCD"/>
</dbReference>